<dbReference type="AlphaFoldDB" id="A0A4R5XQX2"/>
<sequence>MHHVLDWSALPGMGVEIRQDGFSVCRGLVDAVTPNGDILWVQQHSGGRRLYDKASHYEAWTVEDRPGLVYRTSTSGTAISLGTYPPRP</sequence>
<gene>
    <name evidence="1" type="ORF">E2R57_15805</name>
</gene>
<protein>
    <submittedName>
        <fullName evidence="1">Uncharacterized protein</fullName>
    </submittedName>
</protein>
<evidence type="ECO:0000313" key="2">
    <source>
        <dbReference type="Proteomes" id="UP000294621"/>
    </source>
</evidence>
<name>A0A4R5XQX2_9MICC</name>
<accession>A0A4R5XQX2</accession>
<dbReference type="OrthoDB" id="4953824at2"/>
<evidence type="ECO:0000313" key="1">
    <source>
        <dbReference type="EMBL" id="TDL33979.1"/>
    </source>
</evidence>
<organism evidence="1 2">
    <name type="scientific">Arthrobacter nitrophenolicus</name>
    <dbReference type="NCBI Taxonomy" id="683150"/>
    <lineage>
        <taxon>Bacteria</taxon>
        <taxon>Bacillati</taxon>
        <taxon>Actinomycetota</taxon>
        <taxon>Actinomycetes</taxon>
        <taxon>Micrococcales</taxon>
        <taxon>Micrococcaceae</taxon>
        <taxon>Arthrobacter</taxon>
    </lineage>
</organism>
<proteinExistence type="predicted"/>
<dbReference type="Proteomes" id="UP000294621">
    <property type="component" value="Unassembled WGS sequence"/>
</dbReference>
<reference evidence="1 2" key="1">
    <citation type="submission" date="2019-03" db="EMBL/GenBank/DDBJ databases">
        <title>Genome Sequencing and Assembly of Various Microbes Isolated from Partially Reclaimed Soil and Acid Mine Drainage (AMD) Site.</title>
        <authorList>
            <person name="Steinbock B."/>
            <person name="Bechtold R."/>
            <person name="Sevigny J.L."/>
            <person name="Thomas D."/>
            <person name="Cuthill L.R."/>
            <person name="Aveiro Johannsen E.J."/>
            <person name="Thomas K."/>
            <person name="Ghosh A."/>
        </authorList>
    </citation>
    <scope>NUCLEOTIDE SEQUENCE [LARGE SCALE GENOMIC DNA]</scope>
    <source>
        <strain evidence="1 2">S-A1</strain>
    </source>
</reference>
<dbReference type="EMBL" id="SMZQ01000009">
    <property type="protein sequence ID" value="TDL33979.1"/>
    <property type="molecule type" value="Genomic_DNA"/>
</dbReference>
<comment type="caution">
    <text evidence="1">The sequence shown here is derived from an EMBL/GenBank/DDBJ whole genome shotgun (WGS) entry which is preliminary data.</text>
</comment>